<comment type="caution">
    <text evidence="1">The sequence shown here is derived from an EMBL/GenBank/DDBJ whole genome shotgun (WGS) entry which is preliminary data.</text>
</comment>
<dbReference type="EMBL" id="AGNL01009868">
    <property type="protein sequence ID" value="EJK69580.1"/>
    <property type="molecule type" value="Genomic_DNA"/>
</dbReference>
<name>K0SVX7_THAOC</name>
<gene>
    <name evidence="1" type="ORF">THAOC_09148</name>
</gene>
<organism evidence="1 2">
    <name type="scientific">Thalassiosira oceanica</name>
    <name type="common">Marine diatom</name>
    <dbReference type="NCBI Taxonomy" id="159749"/>
    <lineage>
        <taxon>Eukaryota</taxon>
        <taxon>Sar</taxon>
        <taxon>Stramenopiles</taxon>
        <taxon>Ochrophyta</taxon>
        <taxon>Bacillariophyta</taxon>
        <taxon>Coscinodiscophyceae</taxon>
        <taxon>Thalassiosirophycidae</taxon>
        <taxon>Thalassiosirales</taxon>
        <taxon>Thalassiosiraceae</taxon>
        <taxon>Thalassiosira</taxon>
    </lineage>
</organism>
<accession>K0SVX7</accession>
<dbReference type="Proteomes" id="UP000266841">
    <property type="component" value="Unassembled WGS sequence"/>
</dbReference>
<protein>
    <submittedName>
        <fullName evidence="1">Uncharacterized protein</fullName>
    </submittedName>
</protein>
<reference evidence="1 2" key="1">
    <citation type="journal article" date="2012" name="Genome Biol.">
        <title>Genome and low-iron response of an oceanic diatom adapted to chronic iron limitation.</title>
        <authorList>
            <person name="Lommer M."/>
            <person name="Specht M."/>
            <person name="Roy A.S."/>
            <person name="Kraemer L."/>
            <person name="Andreson R."/>
            <person name="Gutowska M.A."/>
            <person name="Wolf J."/>
            <person name="Bergner S.V."/>
            <person name="Schilhabel M.B."/>
            <person name="Klostermeier U.C."/>
            <person name="Beiko R.G."/>
            <person name="Rosenstiel P."/>
            <person name="Hippler M."/>
            <person name="Laroche J."/>
        </authorList>
    </citation>
    <scope>NUCLEOTIDE SEQUENCE [LARGE SCALE GENOMIC DNA]</scope>
    <source>
        <strain evidence="1 2">CCMP1005</strain>
    </source>
</reference>
<sequence>MGLHSFQAVRERTITRLNTTGFSKIHPTIKVFLSQDVTLLACLPVRYCASLFNLDNPLASHVQDAYESMSAEALGGVNEAQATAGIGNDVLADLRCAPC</sequence>
<proteinExistence type="predicted"/>
<evidence type="ECO:0000313" key="2">
    <source>
        <dbReference type="Proteomes" id="UP000266841"/>
    </source>
</evidence>
<dbReference type="AlphaFoldDB" id="K0SVX7"/>
<evidence type="ECO:0000313" key="1">
    <source>
        <dbReference type="EMBL" id="EJK69580.1"/>
    </source>
</evidence>
<keyword evidence="2" id="KW-1185">Reference proteome</keyword>